<evidence type="ECO:0000256" key="1">
    <source>
        <dbReference type="SAM" id="MobiDB-lite"/>
    </source>
</evidence>
<dbReference type="EMBL" id="JAKOGI010000542">
    <property type="protein sequence ID" value="KAJ8433410.1"/>
    <property type="molecule type" value="Genomic_DNA"/>
</dbReference>
<evidence type="ECO:0000313" key="2">
    <source>
        <dbReference type="EMBL" id="KAJ8433410.1"/>
    </source>
</evidence>
<dbReference type="OrthoDB" id="1110184at2759"/>
<gene>
    <name evidence="2" type="ORF">Cgig2_026674</name>
</gene>
<comment type="caution">
    <text evidence="2">The sequence shown here is derived from an EMBL/GenBank/DDBJ whole genome shotgun (WGS) entry which is preliminary data.</text>
</comment>
<dbReference type="AlphaFoldDB" id="A0A9Q1QA19"/>
<protein>
    <submittedName>
        <fullName evidence="2">Uncharacterized protein</fullName>
    </submittedName>
</protein>
<dbReference type="InterPro" id="IPR012340">
    <property type="entry name" value="NA-bd_OB-fold"/>
</dbReference>
<organism evidence="2 3">
    <name type="scientific">Carnegiea gigantea</name>
    <dbReference type="NCBI Taxonomy" id="171969"/>
    <lineage>
        <taxon>Eukaryota</taxon>
        <taxon>Viridiplantae</taxon>
        <taxon>Streptophyta</taxon>
        <taxon>Embryophyta</taxon>
        <taxon>Tracheophyta</taxon>
        <taxon>Spermatophyta</taxon>
        <taxon>Magnoliopsida</taxon>
        <taxon>eudicotyledons</taxon>
        <taxon>Gunneridae</taxon>
        <taxon>Pentapetalae</taxon>
        <taxon>Caryophyllales</taxon>
        <taxon>Cactineae</taxon>
        <taxon>Cactaceae</taxon>
        <taxon>Cactoideae</taxon>
        <taxon>Echinocereeae</taxon>
        <taxon>Carnegiea</taxon>
    </lineage>
</organism>
<dbReference type="SUPFAM" id="SSF50249">
    <property type="entry name" value="Nucleic acid-binding proteins"/>
    <property type="match status" value="1"/>
</dbReference>
<reference evidence="2" key="1">
    <citation type="submission" date="2022-04" db="EMBL/GenBank/DDBJ databases">
        <title>Carnegiea gigantea Genome sequencing and assembly v2.</title>
        <authorList>
            <person name="Copetti D."/>
            <person name="Sanderson M.J."/>
            <person name="Burquez A."/>
            <person name="Wojciechowski M.F."/>
        </authorList>
    </citation>
    <scope>NUCLEOTIDE SEQUENCE</scope>
    <source>
        <strain evidence="2">SGP5-SGP5p</strain>
        <tissue evidence="2">Aerial part</tissue>
    </source>
</reference>
<dbReference type="Proteomes" id="UP001153076">
    <property type="component" value="Unassembled WGS sequence"/>
</dbReference>
<name>A0A9Q1QA19_9CARY</name>
<proteinExistence type="predicted"/>
<keyword evidence="3" id="KW-1185">Reference proteome</keyword>
<sequence length="193" mass="22268">MDFVATKKSWYYYMSSECKTQLSNSGGGFYCPKCDITTQEPIPRYKIPKRNKLKLKMMVDQQFSPYLVKKHKSSLVNHAARYIILKDEMTRPHIPALIKNLIGTTYVFQVKATQYNKKAKRQTFSVSQIHPQDILDNKEDKGKENGVTQEKSSETKGVVAKRNKSMIIDMEEETLPNKNQNSEATIIKRAKLK</sequence>
<evidence type="ECO:0000313" key="3">
    <source>
        <dbReference type="Proteomes" id="UP001153076"/>
    </source>
</evidence>
<dbReference type="Gene3D" id="2.40.50.140">
    <property type="entry name" value="Nucleic acid-binding proteins"/>
    <property type="match status" value="1"/>
</dbReference>
<accession>A0A9Q1QA19</accession>
<feature type="region of interest" description="Disordered" evidence="1">
    <location>
        <begin position="136"/>
        <end position="163"/>
    </location>
</feature>